<evidence type="ECO:0000256" key="1">
    <source>
        <dbReference type="SAM" id="SignalP"/>
    </source>
</evidence>
<organism evidence="2 3">
    <name type="scientific">Nitrospira lenta</name>
    <dbReference type="NCBI Taxonomy" id="1436998"/>
    <lineage>
        <taxon>Bacteria</taxon>
        <taxon>Pseudomonadati</taxon>
        <taxon>Nitrospirota</taxon>
        <taxon>Nitrospiria</taxon>
        <taxon>Nitrospirales</taxon>
        <taxon>Nitrospiraceae</taxon>
        <taxon>Nitrospira</taxon>
    </lineage>
</organism>
<dbReference type="Gene3D" id="2.60.40.420">
    <property type="entry name" value="Cupredoxins - blue copper proteins"/>
    <property type="match status" value="1"/>
</dbReference>
<dbReference type="InterPro" id="IPR008972">
    <property type="entry name" value="Cupredoxin"/>
</dbReference>
<dbReference type="InParanoid" id="A0A330KZX4"/>
<dbReference type="RefSeq" id="WP_121987674.1">
    <property type="nucleotide sequence ID" value="NZ_OUNR01000001.1"/>
</dbReference>
<keyword evidence="1" id="KW-0732">Signal</keyword>
<sequence>MRKTLMSTGSLAAMAALVLLSACVGPTTTRTGAVHDIRIAEGPDPADLIVNPGDEVRWVNTRTLPLRVELVNVKLSELSCERQFSNIFGVTREAATVDPNETASVCFTQAGVVNYNLRMDSALPGGKVIIPGVIRIGNKP</sequence>
<dbReference type="OrthoDB" id="9807101at2"/>
<name>A0A330KZX4_9BACT</name>
<keyword evidence="3" id="KW-1185">Reference proteome</keyword>
<evidence type="ECO:0000313" key="2">
    <source>
        <dbReference type="EMBL" id="SPP63081.1"/>
    </source>
</evidence>
<accession>A0A330KZX4</accession>
<dbReference type="Proteomes" id="UP000248168">
    <property type="component" value="Unassembled WGS sequence"/>
</dbReference>
<reference evidence="3" key="1">
    <citation type="submission" date="2018-04" db="EMBL/GenBank/DDBJ databases">
        <authorList>
            <person name="Lucker S."/>
            <person name="Sakoula D."/>
        </authorList>
    </citation>
    <scope>NUCLEOTIDE SEQUENCE [LARGE SCALE GENOMIC DNA]</scope>
</reference>
<dbReference type="EMBL" id="OUNR01000001">
    <property type="protein sequence ID" value="SPP63081.1"/>
    <property type="molecule type" value="Genomic_DNA"/>
</dbReference>
<feature type="signal peptide" evidence="1">
    <location>
        <begin position="1"/>
        <end position="24"/>
    </location>
</feature>
<feature type="chain" id="PRO_5016335568" description="EfeO-type cupredoxin-like domain-containing protein" evidence="1">
    <location>
        <begin position="25"/>
        <end position="140"/>
    </location>
</feature>
<proteinExistence type="predicted"/>
<dbReference type="PROSITE" id="PS51257">
    <property type="entry name" value="PROKAR_LIPOPROTEIN"/>
    <property type="match status" value="1"/>
</dbReference>
<dbReference type="SUPFAM" id="SSF49503">
    <property type="entry name" value="Cupredoxins"/>
    <property type="match status" value="1"/>
</dbReference>
<protein>
    <recommendedName>
        <fullName evidence="4">EfeO-type cupredoxin-like domain-containing protein</fullName>
    </recommendedName>
</protein>
<evidence type="ECO:0000313" key="3">
    <source>
        <dbReference type="Proteomes" id="UP000248168"/>
    </source>
</evidence>
<gene>
    <name evidence="2" type="ORF">NITLEN_10167</name>
</gene>
<evidence type="ECO:0008006" key="4">
    <source>
        <dbReference type="Google" id="ProtNLM"/>
    </source>
</evidence>
<dbReference type="AlphaFoldDB" id="A0A330KZX4"/>